<feature type="domain" description="FlgD/Vpr Ig-like" evidence="2">
    <location>
        <begin position="275"/>
        <end position="340"/>
    </location>
</feature>
<sequence>MAAAGAMLVVASAWGGQASSAIGSTDSPSDNRRTVTPTPGARLAPFAEQAKVLDRLAASSARLLGAEPPQRVATLAVTTAPDVTVPVEGASVAGETPVEATSTAERVRFSSLGRLWYADVLDGVATSSLQTWGATGSQQLSAVDCDAEGCGSEADTVTFSVANEPVQVTQPVAGQELGSSAVVSVNAPGGSIRVWLDGSQALDLAVAPYQGTVETGGLAEGSHTITVTSCDSDYLLCDGQADSVEVTVRHSLSPEIVDLKPRIFSPNGDGRKETATVSYRLDTLQDVSWQIRDRLGEVVRGPVSLGSQKAGAHSLILNGKGRAGVRLSSGSYAFVLSTSKAVGGENLVGGAERSFAIDVRAPQIDRPKASPKVIYPVKDGYRDSITLRTYLNEDVTTLKARVRDSAGRIVRTLRLGSAPEGRRSVNWNGRRASGAVVAAGNYTVTFQAQDRAGNRRTSRPGALKVSAKRLVRHTGSQTVIPKANAIATAIGDCSVVAYPARTGWKGSLTHLSNFYLCLDPSDVDLLAFTRHQISVPKAVSYGRFRVSTYGGRSVPGFPDKGLVFYEDRYGDVSNWGGLLSPRTVWHGSDKVDGDKLVTSRDKFRWWGGTSNNWWYDIKSYRVTYAWFTLG</sequence>
<feature type="domain" description="FlgD/Vpr Ig-like" evidence="2">
    <location>
        <begin position="383"/>
        <end position="450"/>
    </location>
</feature>
<dbReference type="EMBL" id="CZKA01000053">
    <property type="protein sequence ID" value="CUR59173.1"/>
    <property type="molecule type" value="Genomic_DNA"/>
</dbReference>
<dbReference type="Gene3D" id="2.60.40.4070">
    <property type="match status" value="2"/>
</dbReference>
<feature type="region of interest" description="Disordered" evidence="1">
    <location>
        <begin position="19"/>
        <end position="40"/>
    </location>
</feature>
<organism evidence="3">
    <name type="scientific">metagenome</name>
    <dbReference type="NCBI Taxonomy" id="256318"/>
    <lineage>
        <taxon>unclassified sequences</taxon>
        <taxon>metagenomes</taxon>
    </lineage>
</organism>
<proteinExistence type="predicted"/>
<evidence type="ECO:0000259" key="2">
    <source>
        <dbReference type="Pfam" id="PF13860"/>
    </source>
</evidence>
<evidence type="ECO:0000256" key="1">
    <source>
        <dbReference type="SAM" id="MobiDB-lite"/>
    </source>
</evidence>
<dbReference type="AlphaFoldDB" id="A0A2P2CB07"/>
<name>A0A2P2CB07_9ZZZZ</name>
<accession>A0A2P2CB07</accession>
<feature type="compositionally biased region" description="Polar residues" evidence="1">
    <location>
        <begin position="19"/>
        <end position="28"/>
    </location>
</feature>
<protein>
    <recommendedName>
        <fullName evidence="2">FlgD/Vpr Ig-like domain-containing protein</fullName>
    </recommendedName>
</protein>
<evidence type="ECO:0000313" key="3">
    <source>
        <dbReference type="EMBL" id="CUR59173.1"/>
    </source>
</evidence>
<dbReference type="InterPro" id="IPR025965">
    <property type="entry name" value="FlgD/Vpr_Ig-like"/>
</dbReference>
<dbReference type="Pfam" id="PF13860">
    <property type="entry name" value="FlgD_ig"/>
    <property type="match status" value="2"/>
</dbReference>
<gene>
    <name evidence="3" type="ORF">NOCA2570065</name>
</gene>
<reference evidence="3" key="1">
    <citation type="submission" date="2015-08" db="EMBL/GenBank/DDBJ databases">
        <authorList>
            <person name="Babu N.S."/>
            <person name="Beckwith C.J."/>
            <person name="Beseler K.G."/>
            <person name="Brison A."/>
            <person name="Carone J.V."/>
            <person name="Caskin T.P."/>
            <person name="Diamond M."/>
            <person name="Durham M.E."/>
            <person name="Foxe J.M."/>
            <person name="Go M."/>
            <person name="Henderson B.A."/>
            <person name="Jones I.B."/>
            <person name="McGettigan J.A."/>
            <person name="Micheletti S.J."/>
            <person name="Nasrallah M.E."/>
            <person name="Ortiz D."/>
            <person name="Piller C.R."/>
            <person name="Privatt S.R."/>
            <person name="Schneider S.L."/>
            <person name="Sharp S."/>
            <person name="Smith T.C."/>
            <person name="Stanton J.D."/>
            <person name="Ullery H.E."/>
            <person name="Wilson R.J."/>
            <person name="Serrano M.G."/>
            <person name="Buck G."/>
            <person name="Lee V."/>
            <person name="Wang Y."/>
            <person name="Carvalho R."/>
            <person name="Voegtly L."/>
            <person name="Shi R."/>
            <person name="Duckworth R."/>
            <person name="Johnson A."/>
            <person name="Loviza R."/>
            <person name="Walstead R."/>
            <person name="Shah Z."/>
            <person name="Kiflezghi M."/>
            <person name="Wade K."/>
            <person name="Ball S.L."/>
            <person name="Bradley K.W."/>
            <person name="Asai D.J."/>
            <person name="Bowman C.A."/>
            <person name="Russell D.A."/>
            <person name="Pope W.H."/>
            <person name="Jacobs-Sera D."/>
            <person name="Hendrix R.W."/>
            <person name="Hatfull G.F."/>
        </authorList>
    </citation>
    <scope>NUCLEOTIDE SEQUENCE</scope>
</reference>